<dbReference type="Proteomes" id="UP000625930">
    <property type="component" value="Unassembled WGS sequence"/>
</dbReference>
<organism evidence="1 3">
    <name type="scientific">Stenotrophomonas maltophilia</name>
    <name type="common">Pseudomonas maltophilia</name>
    <name type="synonym">Xanthomonas maltophilia</name>
    <dbReference type="NCBI Taxonomy" id="40324"/>
    <lineage>
        <taxon>Bacteria</taxon>
        <taxon>Pseudomonadati</taxon>
        <taxon>Pseudomonadota</taxon>
        <taxon>Gammaproteobacteria</taxon>
        <taxon>Lysobacterales</taxon>
        <taxon>Lysobacteraceae</taxon>
        <taxon>Stenotrophomonas</taxon>
        <taxon>Stenotrophomonas maltophilia group</taxon>
    </lineage>
</organism>
<dbReference type="EMBL" id="JADUNP010000010">
    <property type="protein sequence ID" value="MBH1651915.1"/>
    <property type="molecule type" value="Genomic_DNA"/>
</dbReference>
<evidence type="ECO:0000313" key="3">
    <source>
        <dbReference type="Proteomes" id="UP000625930"/>
    </source>
</evidence>
<comment type="caution">
    <text evidence="1">The sequence shown here is derived from an EMBL/GenBank/DDBJ whole genome shotgun (WGS) entry which is preliminary data.</text>
</comment>
<reference evidence="1" key="1">
    <citation type="submission" date="2020-11" db="EMBL/GenBank/DDBJ databases">
        <title>Enhanced detection system for hospital associated transmission using whole genome sequencing surveillance.</title>
        <authorList>
            <person name="Harrison L.H."/>
            <person name="Van Tyne D."/>
            <person name="Marsh J.W."/>
            <person name="Griffith M.P."/>
            <person name="Snyder D.J."/>
            <person name="Cooper V.S."/>
            <person name="Mustapha M."/>
        </authorList>
    </citation>
    <scope>NUCLEOTIDE SEQUENCE</scope>
    <source>
        <strain evidence="2">STEN00053</strain>
        <strain evidence="1">STEN00091</strain>
    </source>
</reference>
<dbReference type="RefSeq" id="WP_049421744.1">
    <property type="nucleotide sequence ID" value="NZ_AP021908.1"/>
</dbReference>
<name>A0A8I0Y8T6_STEMA</name>
<proteinExistence type="predicted"/>
<sequence>MKNFATANANERIHRDICQDFSLKMWKQDVPDMTEKSVVDELLDAALKSAKRLGIKPKIDQNGPIHHGD</sequence>
<protein>
    <submittedName>
        <fullName evidence="1">Uncharacterized protein</fullName>
    </submittedName>
</protein>
<evidence type="ECO:0000313" key="1">
    <source>
        <dbReference type="EMBL" id="MBH1651915.1"/>
    </source>
</evidence>
<gene>
    <name evidence="1" type="ORF">I5U67_07005</name>
    <name evidence="2" type="ORF">I5V89_13045</name>
</gene>
<dbReference type="Proteomes" id="UP000634179">
    <property type="component" value="Unassembled WGS sequence"/>
</dbReference>
<dbReference type="AlphaFoldDB" id="A0A8I0Y8T6"/>
<accession>A0A8I0Y8T6</accession>
<evidence type="ECO:0000313" key="2">
    <source>
        <dbReference type="EMBL" id="MBH1790798.1"/>
    </source>
</evidence>
<dbReference type="EMBL" id="JADUOV010000008">
    <property type="protein sequence ID" value="MBH1790798.1"/>
    <property type="molecule type" value="Genomic_DNA"/>
</dbReference>